<name>A0AAC9NTN4_9ALTE</name>
<sequence>MSNSPLRFNNQFPGIYSKLIAVGQGMKNSGVFPSAITPNLEIEAQNLLRKEPSESLFAAAAKPEFAVMSAKFSDALSLQDVIINTASAILANDTAEFLNVSDEWNVKENCRDSYSTYTPTKAFRAKYGDGDNISDELRDELSGANVDASMADNDCGDSCKV</sequence>
<evidence type="ECO:0000313" key="2">
    <source>
        <dbReference type="Proteomes" id="UP000182101"/>
    </source>
</evidence>
<dbReference type="Proteomes" id="UP000182101">
    <property type="component" value="Plasmid pAMCP48-600"/>
</dbReference>
<organism evidence="1 2">
    <name type="scientific">Alteromonas mediterranea</name>
    <dbReference type="NCBI Taxonomy" id="314275"/>
    <lineage>
        <taxon>Bacteria</taxon>
        <taxon>Pseudomonadati</taxon>
        <taxon>Pseudomonadota</taxon>
        <taxon>Gammaproteobacteria</taxon>
        <taxon>Alteromonadales</taxon>
        <taxon>Alteromonadaceae</taxon>
        <taxon>Alteromonas/Salinimonas group</taxon>
        <taxon>Alteromonas</taxon>
    </lineage>
</organism>
<keyword evidence="1" id="KW-0614">Plasmid</keyword>
<accession>A0AAC9NTN4</accession>
<dbReference type="AlphaFoldDB" id="A0AAC9NTN4"/>
<reference evidence="1 2" key="1">
    <citation type="submission" date="2016-11" db="EMBL/GenBank/DDBJ databases">
        <title>Networking in microbes: conjugative elements and plasmids in the genus Alteromonas.</title>
        <authorList>
            <person name="Lopez-Perez M."/>
            <person name="Ramon-Marco N."/>
            <person name="Rodriguez-Valera F."/>
        </authorList>
    </citation>
    <scope>NUCLEOTIDE SEQUENCE [LARGE SCALE GENOMIC DNA]</scope>
    <source>
        <strain evidence="1 2">CP48</strain>
        <plasmid evidence="2">pamcp48-600</plasmid>
    </source>
</reference>
<gene>
    <name evidence="1" type="ORF">BM524_18790</name>
</gene>
<dbReference type="EMBL" id="CP018025">
    <property type="protein sequence ID" value="APD91969.1"/>
    <property type="molecule type" value="Genomic_DNA"/>
</dbReference>
<geneLocation type="plasmid" evidence="2">
    <name>pamcp48-600</name>
</geneLocation>
<evidence type="ECO:0000313" key="1">
    <source>
        <dbReference type="EMBL" id="APD91969.1"/>
    </source>
</evidence>
<dbReference type="RefSeq" id="WP_071960579.1">
    <property type="nucleotide sequence ID" value="NZ_CP018025.1"/>
</dbReference>
<proteinExistence type="predicted"/>
<protein>
    <submittedName>
        <fullName evidence="1">Uncharacterized protein</fullName>
    </submittedName>
</protein>